<dbReference type="FunFam" id="3.40.850.10:FF:000013">
    <property type="entry name" value="unconventional myosin-IXa isoform X1"/>
    <property type="match status" value="1"/>
</dbReference>
<evidence type="ECO:0000256" key="12">
    <source>
        <dbReference type="ARBA" id="ARBA00023123"/>
    </source>
</evidence>
<dbReference type="CDD" id="cd01385">
    <property type="entry name" value="MYSc_Myo9"/>
    <property type="match status" value="1"/>
</dbReference>
<dbReference type="InterPro" id="IPR000198">
    <property type="entry name" value="RhoGAP_dom"/>
</dbReference>
<evidence type="ECO:0000256" key="1">
    <source>
        <dbReference type="ARBA" id="ARBA00004496"/>
    </source>
</evidence>
<dbReference type="SMART" id="SM00242">
    <property type="entry name" value="MYSc"/>
    <property type="match status" value="1"/>
</dbReference>
<evidence type="ECO:0000256" key="10">
    <source>
        <dbReference type="ARBA" id="ARBA00022840"/>
    </source>
</evidence>
<dbReference type="SUPFAM" id="SSF48350">
    <property type="entry name" value="GTPase activation domain, GAP"/>
    <property type="match status" value="1"/>
</dbReference>
<dbReference type="GO" id="GO:0016459">
    <property type="term" value="C:myosin complex"/>
    <property type="evidence" value="ECO:0007669"/>
    <property type="project" value="UniProtKB-KW"/>
</dbReference>
<dbReference type="Gene3D" id="6.20.240.20">
    <property type="match status" value="1"/>
</dbReference>
<keyword evidence="11" id="KW-0175">Coiled coil</keyword>
<keyword evidence="9" id="KW-0862">Zinc</keyword>
<feature type="domain" description="Myosin motor" evidence="20">
    <location>
        <begin position="177"/>
        <end position="1009"/>
    </location>
</feature>
<dbReference type="PROSITE" id="PS51456">
    <property type="entry name" value="MYOSIN_MOTOR"/>
    <property type="match status" value="1"/>
</dbReference>
<feature type="compositionally biased region" description="Basic and acidic residues" evidence="16">
    <location>
        <begin position="1151"/>
        <end position="1162"/>
    </location>
</feature>
<dbReference type="Gene3D" id="1.20.58.530">
    <property type="match status" value="1"/>
</dbReference>
<gene>
    <name evidence="21" type="ORF">C0Q70_19819</name>
</gene>
<evidence type="ECO:0000256" key="5">
    <source>
        <dbReference type="ARBA" id="ARBA00022723"/>
    </source>
</evidence>
<dbReference type="Gene3D" id="3.40.850.10">
    <property type="entry name" value="Kinesin motor domain"/>
    <property type="match status" value="2"/>
</dbReference>
<keyword evidence="5" id="KW-0479">Metal-binding</keyword>
<evidence type="ECO:0000256" key="2">
    <source>
        <dbReference type="ARBA" id="ARBA00008314"/>
    </source>
</evidence>
<dbReference type="PANTHER" id="PTHR46184:SF5">
    <property type="entry name" value="UNCONVENTIONAL MYOSIN-IXA-LIKE"/>
    <property type="match status" value="1"/>
</dbReference>
<dbReference type="InterPro" id="IPR001609">
    <property type="entry name" value="Myosin_head_motor_dom-like"/>
</dbReference>
<dbReference type="PROSITE" id="PS00479">
    <property type="entry name" value="ZF_DAG_PE_1"/>
    <property type="match status" value="1"/>
</dbReference>
<evidence type="ECO:0000256" key="15">
    <source>
        <dbReference type="PROSITE-ProRule" id="PRU00782"/>
    </source>
</evidence>
<evidence type="ECO:0000259" key="19">
    <source>
        <dbReference type="PROSITE" id="PS50238"/>
    </source>
</evidence>
<dbReference type="GO" id="GO:0000146">
    <property type="term" value="F:microfilament motor activity"/>
    <property type="evidence" value="ECO:0007669"/>
    <property type="project" value="InterPro"/>
</dbReference>
<comment type="similarity">
    <text evidence="2 15">Belongs to the TRAFAC class myosin-kinesin ATPase superfamily. Myosin family.</text>
</comment>
<evidence type="ECO:0000259" key="18">
    <source>
        <dbReference type="PROSITE" id="PS50200"/>
    </source>
</evidence>
<evidence type="ECO:0000256" key="9">
    <source>
        <dbReference type="ARBA" id="ARBA00022833"/>
    </source>
</evidence>
<dbReference type="InterPro" id="IPR000159">
    <property type="entry name" value="RA_dom"/>
</dbReference>
<keyword evidence="10 15" id="KW-0067">ATP-binding</keyword>
<feature type="binding site" evidence="15">
    <location>
        <begin position="270"/>
        <end position="277"/>
    </location>
    <ligand>
        <name>ATP</name>
        <dbReference type="ChEBI" id="CHEBI:30616"/>
    </ligand>
</feature>
<dbReference type="SUPFAM" id="SSF57889">
    <property type="entry name" value="Cysteine-rich domain"/>
    <property type="match status" value="1"/>
</dbReference>
<evidence type="ECO:0000256" key="14">
    <source>
        <dbReference type="ARBA" id="ARBA00023203"/>
    </source>
</evidence>
<dbReference type="FunFam" id="1.10.10.820:FF:000001">
    <property type="entry name" value="Myosin heavy chain"/>
    <property type="match status" value="1"/>
</dbReference>
<dbReference type="CDD" id="cd23767">
    <property type="entry name" value="IQCD"/>
    <property type="match status" value="1"/>
</dbReference>
<feature type="compositionally biased region" description="Acidic residues" evidence="16">
    <location>
        <begin position="1923"/>
        <end position="1932"/>
    </location>
</feature>
<dbReference type="Pfam" id="PF00612">
    <property type="entry name" value="IQ"/>
    <property type="match status" value="3"/>
</dbReference>
<evidence type="ECO:0000256" key="3">
    <source>
        <dbReference type="ARBA" id="ARBA00022468"/>
    </source>
</evidence>
<keyword evidence="14 15" id="KW-0009">Actin-binding</keyword>
<dbReference type="PROSITE" id="PS50238">
    <property type="entry name" value="RHOGAP"/>
    <property type="match status" value="1"/>
</dbReference>
<evidence type="ECO:0000256" key="13">
    <source>
        <dbReference type="ARBA" id="ARBA00023175"/>
    </source>
</evidence>
<dbReference type="PANTHER" id="PTHR46184">
    <property type="entry name" value="UNCONVENTIONAL MYOSIN-IXB-LIKE PROTEIN"/>
    <property type="match status" value="1"/>
</dbReference>
<dbReference type="InterPro" id="IPR036023">
    <property type="entry name" value="MYSc_Myo9"/>
</dbReference>
<dbReference type="Gene3D" id="1.10.555.10">
    <property type="entry name" value="Rho GTPase activation protein"/>
    <property type="match status" value="1"/>
</dbReference>
<feature type="compositionally biased region" description="Basic residues" evidence="16">
    <location>
        <begin position="1335"/>
        <end position="1351"/>
    </location>
</feature>
<dbReference type="SMART" id="SM00324">
    <property type="entry name" value="RhoGAP"/>
    <property type="match status" value="1"/>
</dbReference>
<keyword evidence="22" id="KW-1185">Reference proteome</keyword>
<dbReference type="PROSITE" id="PS50096">
    <property type="entry name" value="IQ"/>
    <property type="match status" value="3"/>
</dbReference>
<dbReference type="InterPro" id="IPR046987">
    <property type="entry name" value="Myo9"/>
</dbReference>
<dbReference type="Gene3D" id="1.20.5.190">
    <property type="match status" value="2"/>
</dbReference>
<feature type="compositionally biased region" description="Basic residues" evidence="16">
    <location>
        <begin position="1422"/>
        <end position="1431"/>
    </location>
</feature>
<dbReference type="InterPro" id="IPR036961">
    <property type="entry name" value="Kinesin_motor_dom_sf"/>
</dbReference>
<proteinExistence type="inferred from homology"/>
<dbReference type="GO" id="GO:0008270">
    <property type="term" value="F:zinc ion binding"/>
    <property type="evidence" value="ECO:0007669"/>
    <property type="project" value="UniProtKB-KW"/>
</dbReference>
<dbReference type="Pfam" id="PF00788">
    <property type="entry name" value="RA"/>
    <property type="match status" value="1"/>
</dbReference>
<dbReference type="OrthoDB" id="312459at2759"/>
<dbReference type="Gene3D" id="1.10.10.820">
    <property type="match status" value="1"/>
</dbReference>
<keyword evidence="7 15" id="KW-0547">Nucleotide-binding</keyword>
<dbReference type="EMBL" id="PZQS01000013">
    <property type="protein sequence ID" value="PVD19332.1"/>
    <property type="molecule type" value="Genomic_DNA"/>
</dbReference>
<organism evidence="21 22">
    <name type="scientific">Pomacea canaliculata</name>
    <name type="common">Golden apple snail</name>
    <dbReference type="NCBI Taxonomy" id="400727"/>
    <lineage>
        <taxon>Eukaryota</taxon>
        <taxon>Metazoa</taxon>
        <taxon>Spiralia</taxon>
        <taxon>Lophotrochozoa</taxon>
        <taxon>Mollusca</taxon>
        <taxon>Gastropoda</taxon>
        <taxon>Caenogastropoda</taxon>
        <taxon>Architaenioglossa</taxon>
        <taxon>Ampullarioidea</taxon>
        <taxon>Ampullariidae</taxon>
        <taxon>Pomacea</taxon>
    </lineage>
</organism>
<comment type="caution">
    <text evidence="21">The sequence shown here is derived from an EMBL/GenBank/DDBJ whole genome shotgun (WGS) entry which is preliminary data.</text>
</comment>
<dbReference type="Pfam" id="PF00620">
    <property type="entry name" value="RhoGAP"/>
    <property type="match status" value="1"/>
</dbReference>
<evidence type="ECO:0000256" key="4">
    <source>
        <dbReference type="ARBA" id="ARBA00022490"/>
    </source>
</evidence>
<keyword evidence="8" id="KW-0863">Zinc-finger</keyword>
<feature type="region of interest" description="Disordered" evidence="16">
    <location>
        <begin position="1240"/>
        <end position="1280"/>
    </location>
</feature>
<evidence type="ECO:0000313" key="21">
    <source>
        <dbReference type="EMBL" id="PVD19332.1"/>
    </source>
</evidence>
<dbReference type="SUPFAM" id="SSF54236">
    <property type="entry name" value="Ubiquitin-like"/>
    <property type="match status" value="1"/>
</dbReference>
<dbReference type="GO" id="GO:0005096">
    <property type="term" value="F:GTPase activator activity"/>
    <property type="evidence" value="ECO:0007669"/>
    <property type="project" value="UniProtKB-KW"/>
</dbReference>
<dbReference type="InterPro" id="IPR008936">
    <property type="entry name" value="Rho_GTPase_activation_prot"/>
</dbReference>
<evidence type="ECO:0000256" key="16">
    <source>
        <dbReference type="SAM" id="MobiDB-lite"/>
    </source>
</evidence>
<dbReference type="CDD" id="cd01779">
    <property type="entry name" value="RA_Myosin-IX"/>
    <property type="match status" value="1"/>
</dbReference>
<dbReference type="InterPro" id="IPR027417">
    <property type="entry name" value="P-loop_NTPase"/>
</dbReference>
<dbReference type="SMART" id="SM00109">
    <property type="entry name" value="C1"/>
    <property type="match status" value="1"/>
</dbReference>
<dbReference type="GO" id="GO:0005737">
    <property type="term" value="C:cytoplasm"/>
    <property type="evidence" value="ECO:0007669"/>
    <property type="project" value="UniProtKB-SubCell"/>
</dbReference>
<dbReference type="InterPro" id="IPR029071">
    <property type="entry name" value="Ubiquitin-like_domsf"/>
</dbReference>
<dbReference type="FunFam" id="1.20.58.530:FF:000005">
    <property type="entry name" value="unconventional myosin-IXa isoform X1"/>
    <property type="match status" value="1"/>
</dbReference>
<evidence type="ECO:0000256" key="7">
    <source>
        <dbReference type="ARBA" id="ARBA00022741"/>
    </source>
</evidence>
<feature type="region of interest" description="Disordered" evidence="16">
    <location>
        <begin position="1409"/>
        <end position="1450"/>
    </location>
</feature>
<keyword evidence="12 15" id="KW-0518">Myosin</keyword>
<reference evidence="21 22" key="1">
    <citation type="submission" date="2018-04" db="EMBL/GenBank/DDBJ databases">
        <title>The genome of golden apple snail Pomacea canaliculata provides insight into stress tolerance and invasive adaptation.</title>
        <authorList>
            <person name="Liu C."/>
            <person name="Liu B."/>
            <person name="Ren Y."/>
            <person name="Zhang Y."/>
            <person name="Wang H."/>
            <person name="Li S."/>
            <person name="Jiang F."/>
            <person name="Yin L."/>
            <person name="Zhang G."/>
            <person name="Qian W."/>
            <person name="Fan W."/>
        </authorList>
    </citation>
    <scope>NUCLEOTIDE SEQUENCE [LARGE SCALE GENOMIC DNA]</scope>
    <source>
        <strain evidence="21">SZHN2017</strain>
        <tissue evidence="21">Muscle</tissue>
    </source>
</reference>
<evidence type="ECO:0000256" key="8">
    <source>
        <dbReference type="ARBA" id="ARBA00022771"/>
    </source>
</evidence>
<dbReference type="CDD" id="cd20818">
    <property type="entry name" value="C1_Myosin-IX"/>
    <property type="match status" value="1"/>
</dbReference>
<feature type="region of interest" description="Disordered" evidence="16">
    <location>
        <begin position="1292"/>
        <end position="1373"/>
    </location>
</feature>
<evidence type="ECO:0000256" key="11">
    <source>
        <dbReference type="ARBA" id="ARBA00023054"/>
    </source>
</evidence>
<keyword evidence="6" id="KW-0677">Repeat</keyword>
<feature type="compositionally biased region" description="Basic and acidic residues" evidence="16">
    <location>
        <begin position="1297"/>
        <end position="1309"/>
    </location>
</feature>
<keyword evidence="4" id="KW-0963">Cytoplasm</keyword>
<accession>A0A2T7NDW1</accession>
<feature type="region of interest" description="Actin-binding" evidence="15">
    <location>
        <begin position="891"/>
        <end position="913"/>
    </location>
</feature>
<dbReference type="GO" id="GO:0005884">
    <property type="term" value="C:actin filament"/>
    <property type="evidence" value="ECO:0007669"/>
    <property type="project" value="TreeGrafter"/>
</dbReference>
<keyword evidence="3" id="KW-0343">GTPase activation</keyword>
<dbReference type="PRINTS" id="PR00193">
    <property type="entry name" value="MYOSINHEAVY"/>
</dbReference>
<dbReference type="Proteomes" id="UP000245119">
    <property type="component" value="Linkage Group LG13"/>
</dbReference>
<dbReference type="GO" id="GO:0051015">
    <property type="term" value="F:actin filament binding"/>
    <property type="evidence" value="ECO:0007669"/>
    <property type="project" value="TreeGrafter"/>
</dbReference>
<feature type="domain" description="Rho-GAP" evidence="19">
    <location>
        <begin position="1663"/>
        <end position="1859"/>
    </location>
</feature>
<dbReference type="Pfam" id="PF00130">
    <property type="entry name" value="C1_1"/>
    <property type="match status" value="1"/>
</dbReference>
<protein>
    <submittedName>
        <fullName evidence="21">Uncharacterized protein</fullName>
    </submittedName>
</protein>
<dbReference type="InterPro" id="IPR002219">
    <property type="entry name" value="PKC_DAG/PE"/>
</dbReference>
<feature type="non-terminal residue" evidence="21">
    <location>
        <position position="2014"/>
    </location>
</feature>
<dbReference type="Gene3D" id="1.20.120.720">
    <property type="entry name" value="Myosin VI head, motor domain, U50 subdomain"/>
    <property type="match status" value="1"/>
</dbReference>
<dbReference type="InterPro" id="IPR046349">
    <property type="entry name" value="C1-like_sf"/>
</dbReference>
<name>A0A2T7NDW1_POMCA</name>
<feature type="compositionally biased region" description="Polar residues" evidence="16">
    <location>
        <begin position="1433"/>
        <end position="1450"/>
    </location>
</feature>
<evidence type="ECO:0000256" key="6">
    <source>
        <dbReference type="ARBA" id="ARBA00022737"/>
    </source>
</evidence>
<feature type="domain" description="Ras-associating" evidence="18">
    <location>
        <begin position="40"/>
        <end position="146"/>
    </location>
</feature>
<dbReference type="FunFam" id="3.40.850.10:FF:000008">
    <property type="entry name" value="Putative unconventional myosin-IXa"/>
    <property type="match status" value="1"/>
</dbReference>
<feature type="compositionally biased region" description="Polar residues" evidence="16">
    <location>
        <begin position="1312"/>
        <end position="1321"/>
    </location>
</feature>
<evidence type="ECO:0000259" key="17">
    <source>
        <dbReference type="PROSITE" id="PS50081"/>
    </source>
</evidence>
<dbReference type="InterPro" id="IPR000048">
    <property type="entry name" value="IQ_motif_EF-hand-BS"/>
</dbReference>
<dbReference type="STRING" id="400727.A0A2T7NDW1"/>
<dbReference type="SUPFAM" id="SSF52540">
    <property type="entry name" value="P-loop containing nucleoside triphosphate hydrolases"/>
    <property type="match status" value="2"/>
</dbReference>
<dbReference type="SMART" id="SM00015">
    <property type="entry name" value="IQ"/>
    <property type="match status" value="4"/>
</dbReference>
<dbReference type="PROSITE" id="PS50081">
    <property type="entry name" value="ZF_DAG_PE_2"/>
    <property type="match status" value="1"/>
</dbReference>
<dbReference type="PROSITE" id="PS50200">
    <property type="entry name" value="RA"/>
    <property type="match status" value="1"/>
</dbReference>
<dbReference type="SMART" id="SM00314">
    <property type="entry name" value="RA"/>
    <property type="match status" value="1"/>
</dbReference>
<dbReference type="GO" id="GO:0005524">
    <property type="term" value="F:ATP binding"/>
    <property type="evidence" value="ECO:0007669"/>
    <property type="project" value="UniProtKB-UniRule"/>
</dbReference>
<dbReference type="Pfam" id="PF00063">
    <property type="entry name" value="Myosin_head"/>
    <property type="match status" value="2"/>
</dbReference>
<keyword evidence="13 15" id="KW-0505">Motor protein</keyword>
<dbReference type="Gene3D" id="3.10.20.90">
    <property type="entry name" value="Phosphatidylinositol 3-kinase Catalytic Subunit, Chain A, domain 1"/>
    <property type="match status" value="1"/>
</dbReference>
<dbReference type="Gene3D" id="3.30.60.20">
    <property type="match status" value="1"/>
</dbReference>
<comment type="subcellular location">
    <subcellularLocation>
        <location evidence="1">Cytoplasm</location>
    </subcellularLocation>
</comment>
<feature type="compositionally biased region" description="Polar residues" evidence="16">
    <location>
        <begin position="1183"/>
        <end position="1195"/>
    </location>
</feature>
<feature type="region of interest" description="Disordered" evidence="16">
    <location>
        <begin position="1910"/>
        <end position="1935"/>
    </location>
</feature>
<feature type="domain" description="Phorbol-ester/DAG-type" evidence="17">
    <location>
        <begin position="1597"/>
        <end position="1646"/>
    </location>
</feature>
<sequence>MANSTSGISSNIRDENNPASFIYHDLRPSKVQIIRRLSMETYMVRIYTGPLSQECEFVAVEAEKITPSIEIVQVAARKLRLTGPAANYELAEVFSSGGQLCKERRLEDMDCPVGIQLLWPKVINAEMDRGMGLFTGYRFYIRKKDPEVSRCGWIECRDQSVVDTFLMSFLQQPVGSKEYQDLCNLPDLNEQTLLQNLKARFTNSSIYTYVGSILIAVNPFKFFPIYNPKYVKMYQNKRLGELPPHIFAIADAAYHTMLKTRQNQCIVISGESGSGKTESTNLLLHHLTALSHKGLHGSGVEQTILEAGPVLEAFGNAKTVHNNNSSRFGKFIQVNYKENGMVHGAIVEKYLLEKSRIVSQAKNERNYHVFYYMLVGADEKERETLSLLHPEDYRYLSQVRTSTLEGVDEVHEFARLKQSMEMVGFSPETQRKIFCVLSAILHLGNIEFKKKGDQHHDESVGIKNEATVQDHFTTVKGERENLLEALMQKRTIAGDETVVINYKMEDALATRDAMAKCIYGALFDWIVLKVNQALLAKKHNSEHEGNSIGVLDIFGFEDFGRNSFEQFCINYANEHLQYYFNQHIFKFEQEEYQREGIQWKNIEFIDNTACLELFSKRPSGLFCLLDEECNFPGATNDTLLTKFTHNHRGNPYYQVPQLREGAFNIVHYAGKVKYYVKDFREKNSDLVRQEIVGVLKKSSMAFVRELMGMDPVAVLRWSMVRAFFHCLFAFIRAGEKYRKTGGSDKKRRLPDTQTEPPFSENLLRRRELQLMAIPAPNLHERSALRKSLTSVPGDSEQDHNIVLTRRGVMHEELLLYSSFESSLPPSDAKVIRRARKLLMKNKSFKPRPKPSLSFRDIKTLKAIASRTMFGGARASSKKQPPSVGVQFQWSLSRLMTTLNQANPFFIRCIKSNSDKAACQFDDEIVLRQLRYTGMLATVKIRQSGYNYRLKFEEFIQLYQILLPKGLLSSQEDIRHFLKTMNLNTDHYQIGINKVFLRETEKLLLDEALHAAIMRRVIFIQRWVKACLERRYFLRLREATVVLQKHTRRFLAQRHYQRMHEAAITIQQYFRGWQIRAWYLTHRQCAIFIQAYIRMFLARRRFLAYLLERQAKEQRLREEEKGRRRLAEELQSSASDEGVMVKGSSAEELEEREYAPIHRRDSEESSGILEDSESETLSVEPRSQPGTPTSISSGSRPGSIVVPLVKVERNDRKVQELAKTFQQARQREDIDGRTYFVHRGSERWKKKQTPAPLAKQESFSDVELSPTGNDDIPTDVPGHLSPERLQVIQEVLAKQRSPRHDSTESEEARGPQDGTSHSTFHTVKSRFKNLMGVHSPKIKPSKLRRAGARKKKDPTDSDEEGEENKQGSAVSSPIKKTTEFGIAVLPPFPVPSIPASQTAGKEGTGVMLIEDGGKQALSPGRQARTRRKKKQRNSQEGNGQQSSTRPQGNVNFCGTSEWQYSDDMKITDVHDLHLLDDFIAEKRQDLFKDNNRRDTIFDRIFKGALTEFHKDLKTVIAVQSNNGEVSVKYRDLFEKFKIVLEAEMHKEQTDAPLVMAHNAFRGFLDEFMNKHAGRRREQRKTDKPMKPYKQKKDMEHLGHKFLQVQFNIPTFCEYCSSLIWIMDKGHVCQMCKYTCHKKCSIKSTLACRGNSANQALTNAKVFGAPLESLLKEDQKIPLLVERLISAIETHGLYTVGLYRKSGAAPRARELRQLIETGFEGVNLEEYPVHVLTTVLKSFFRELPEPLLTYELYDDFLRGSEIKDRKEQIQCMFSVIDKLPKPNHDLFERLIFHLAKVAMHEDSTKMSVNGLAIIFAPCLLRSNKKIQAQETLNQVPKQTRSKCKWGGMLKEFVICFSLLAMSPAALEIILAEELATVKSKLADINTLETAEKTAEERLTFVRASLRVTRERPDIARPPLAQQESMPEEEEEEVEATPLPDLAAEERALSAHIATIHREKQNLTTKLTMLETRQASSDEDMLTGDETDSIFDAADIQEEMSEDYAVAFDVPDFHRGI</sequence>
<evidence type="ECO:0000313" key="22">
    <source>
        <dbReference type="Proteomes" id="UP000245119"/>
    </source>
</evidence>
<dbReference type="GO" id="GO:0035556">
    <property type="term" value="P:intracellular signal transduction"/>
    <property type="evidence" value="ECO:0007669"/>
    <property type="project" value="InterPro"/>
</dbReference>
<feature type="region of interest" description="Disordered" evidence="16">
    <location>
        <begin position="1126"/>
        <end position="1197"/>
    </location>
</feature>
<evidence type="ECO:0000259" key="20">
    <source>
        <dbReference type="PROSITE" id="PS51456"/>
    </source>
</evidence>